<comment type="caution">
    <text evidence="2">The sequence shown here is derived from an EMBL/GenBank/DDBJ whole genome shotgun (WGS) entry which is preliminary data.</text>
</comment>
<organism evidence="2 3">
    <name type="scientific">Emericellopsis atlantica</name>
    <dbReference type="NCBI Taxonomy" id="2614577"/>
    <lineage>
        <taxon>Eukaryota</taxon>
        <taxon>Fungi</taxon>
        <taxon>Dikarya</taxon>
        <taxon>Ascomycota</taxon>
        <taxon>Pezizomycotina</taxon>
        <taxon>Sordariomycetes</taxon>
        <taxon>Hypocreomycetidae</taxon>
        <taxon>Hypocreales</taxon>
        <taxon>Bionectriaceae</taxon>
        <taxon>Emericellopsis</taxon>
    </lineage>
</organism>
<gene>
    <name evidence="2" type="ORF">F5Z01DRAFT_68768</name>
</gene>
<proteinExistence type="predicted"/>
<keyword evidence="1" id="KW-0472">Membrane</keyword>
<sequence>MLFIYIYVRDLGWLLICISVLICPLLLIHYGRHPSSSSDLPYRQARKAMVASPCPPYHALTSTITYTGRGGVLQLQRDSATKTPQDLGRCFVLHQDRATNRQSSTFPSSSIVNTGHASRLHVSSALPTRPRRLSNWIGRVNMNDRGFKCASLGQSYGGWVASKPCLSLLQRLRTYTTIGLKHPHPPRMRMRLAPLPLGRLATPIVSEG</sequence>
<keyword evidence="1" id="KW-0812">Transmembrane</keyword>
<evidence type="ECO:0000256" key="1">
    <source>
        <dbReference type="SAM" id="Phobius"/>
    </source>
</evidence>
<keyword evidence="1" id="KW-1133">Transmembrane helix</keyword>
<dbReference type="AlphaFoldDB" id="A0A9P7ZMU8"/>
<evidence type="ECO:0000313" key="2">
    <source>
        <dbReference type="EMBL" id="KAG9255034.1"/>
    </source>
</evidence>
<dbReference type="GeneID" id="70296925"/>
<evidence type="ECO:0000313" key="3">
    <source>
        <dbReference type="Proteomes" id="UP000887229"/>
    </source>
</evidence>
<dbReference type="RefSeq" id="XP_046118958.1">
    <property type="nucleotide sequence ID" value="XM_046266022.1"/>
</dbReference>
<feature type="transmembrane region" description="Helical" evidence="1">
    <location>
        <begin position="12"/>
        <end position="31"/>
    </location>
</feature>
<name>A0A9P7ZMU8_9HYPO</name>
<dbReference type="Proteomes" id="UP000887229">
    <property type="component" value="Unassembled WGS sequence"/>
</dbReference>
<keyword evidence="3" id="KW-1185">Reference proteome</keyword>
<accession>A0A9P7ZMU8</accession>
<reference evidence="2" key="1">
    <citation type="journal article" date="2021" name="IMA Fungus">
        <title>Genomic characterization of three marine fungi, including Emericellopsis atlantica sp. nov. with signatures of a generalist lifestyle and marine biomass degradation.</title>
        <authorList>
            <person name="Hagestad O.C."/>
            <person name="Hou L."/>
            <person name="Andersen J.H."/>
            <person name="Hansen E.H."/>
            <person name="Altermark B."/>
            <person name="Li C."/>
            <person name="Kuhnert E."/>
            <person name="Cox R.J."/>
            <person name="Crous P.W."/>
            <person name="Spatafora J.W."/>
            <person name="Lail K."/>
            <person name="Amirebrahimi M."/>
            <person name="Lipzen A."/>
            <person name="Pangilinan J."/>
            <person name="Andreopoulos W."/>
            <person name="Hayes R.D."/>
            <person name="Ng V."/>
            <person name="Grigoriev I.V."/>
            <person name="Jackson S.A."/>
            <person name="Sutton T.D.S."/>
            <person name="Dobson A.D.W."/>
            <person name="Rama T."/>
        </authorList>
    </citation>
    <scope>NUCLEOTIDE SEQUENCE</scope>
    <source>
        <strain evidence="2">TS7</strain>
    </source>
</reference>
<dbReference type="EMBL" id="MU251252">
    <property type="protein sequence ID" value="KAG9255034.1"/>
    <property type="molecule type" value="Genomic_DNA"/>
</dbReference>
<protein>
    <submittedName>
        <fullName evidence="2">Uncharacterized protein</fullName>
    </submittedName>
</protein>